<dbReference type="Pfam" id="PF13181">
    <property type="entry name" value="TPR_8"/>
    <property type="match status" value="1"/>
</dbReference>
<dbReference type="AlphaFoldDB" id="A0A0D3JMQ1"/>
<proteinExistence type="predicted"/>
<dbReference type="InterPro" id="IPR011990">
    <property type="entry name" value="TPR-like_helical_dom_sf"/>
</dbReference>
<dbReference type="PaxDb" id="2903-EOD24786"/>
<organism evidence="1 2">
    <name type="scientific">Emiliania huxleyi (strain CCMP1516)</name>
    <dbReference type="NCBI Taxonomy" id="280463"/>
    <lineage>
        <taxon>Eukaryota</taxon>
        <taxon>Haptista</taxon>
        <taxon>Haptophyta</taxon>
        <taxon>Prymnesiophyceae</taxon>
        <taxon>Isochrysidales</taxon>
        <taxon>Noelaerhabdaceae</taxon>
        <taxon>Emiliania</taxon>
    </lineage>
</organism>
<keyword evidence="2" id="KW-1185">Reference proteome</keyword>
<evidence type="ECO:0000313" key="2">
    <source>
        <dbReference type="Proteomes" id="UP000013827"/>
    </source>
</evidence>
<dbReference type="HOGENOM" id="CLU_1268934_0_0_1"/>
<name>A0A0D3JMQ1_EMIH1</name>
<dbReference type="EnsemblProtists" id="EOD24786">
    <property type="protein sequence ID" value="EOD24786"/>
    <property type="gene ID" value="EMIHUDRAFT_367597"/>
</dbReference>
<accession>A0A0D3JMQ1</accession>
<sequence length="218" mass="22795">MSALVPPPPLASLAELQEALGRFRDAVEADATDAEALLNHGLVAKRLRDFSLAAASLSSAVELCPADDGAKSALADVLAEMGLDSEAEALLCDLLTRDQPAASRLKLALANLRLSGLGKRAEALRAYREACEAGPSPVALLAGIAADSMGEHAAAAGFYRDALSQDEHDENAALHLMHGLLRAGDSESAAALRPKLPTHVLSRCPEMARDDPRCPEMA</sequence>
<protein>
    <recommendedName>
        <fullName evidence="3">Tetratricopeptide repeat protein</fullName>
    </recommendedName>
</protein>
<dbReference type="RefSeq" id="XP_005777215.1">
    <property type="nucleotide sequence ID" value="XM_005777158.1"/>
</dbReference>
<dbReference type="GeneID" id="17270331"/>
<dbReference type="InterPro" id="IPR019734">
    <property type="entry name" value="TPR_rpt"/>
</dbReference>
<dbReference type="KEGG" id="ehx:EMIHUDRAFT_367597"/>
<evidence type="ECO:0008006" key="3">
    <source>
        <dbReference type="Google" id="ProtNLM"/>
    </source>
</evidence>
<evidence type="ECO:0000313" key="1">
    <source>
        <dbReference type="EnsemblProtists" id="EOD24786"/>
    </source>
</evidence>
<dbReference type="Gene3D" id="1.25.40.10">
    <property type="entry name" value="Tetratricopeptide repeat domain"/>
    <property type="match status" value="1"/>
</dbReference>
<reference evidence="2" key="1">
    <citation type="journal article" date="2013" name="Nature">
        <title>Pan genome of the phytoplankton Emiliania underpins its global distribution.</title>
        <authorList>
            <person name="Read B.A."/>
            <person name="Kegel J."/>
            <person name="Klute M.J."/>
            <person name="Kuo A."/>
            <person name="Lefebvre S.C."/>
            <person name="Maumus F."/>
            <person name="Mayer C."/>
            <person name="Miller J."/>
            <person name="Monier A."/>
            <person name="Salamov A."/>
            <person name="Young J."/>
            <person name="Aguilar M."/>
            <person name="Claverie J.M."/>
            <person name="Frickenhaus S."/>
            <person name="Gonzalez K."/>
            <person name="Herman E.K."/>
            <person name="Lin Y.C."/>
            <person name="Napier J."/>
            <person name="Ogata H."/>
            <person name="Sarno A.F."/>
            <person name="Shmutz J."/>
            <person name="Schroeder D."/>
            <person name="de Vargas C."/>
            <person name="Verret F."/>
            <person name="von Dassow P."/>
            <person name="Valentin K."/>
            <person name="Van de Peer Y."/>
            <person name="Wheeler G."/>
            <person name="Dacks J.B."/>
            <person name="Delwiche C.F."/>
            <person name="Dyhrman S.T."/>
            <person name="Glockner G."/>
            <person name="John U."/>
            <person name="Richards T."/>
            <person name="Worden A.Z."/>
            <person name="Zhang X."/>
            <person name="Grigoriev I.V."/>
            <person name="Allen A.E."/>
            <person name="Bidle K."/>
            <person name="Borodovsky M."/>
            <person name="Bowler C."/>
            <person name="Brownlee C."/>
            <person name="Cock J.M."/>
            <person name="Elias M."/>
            <person name="Gladyshev V.N."/>
            <person name="Groth M."/>
            <person name="Guda C."/>
            <person name="Hadaegh A."/>
            <person name="Iglesias-Rodriguez M.D."/>
            <person name="Jenkins J."/>
            <person name="Jones B.M."/>
            <person name="Lawson T."/>
            <person name="Leese F."/>
            <person name="Lindquist E."/>
            <person name="Lobanov A."/>
            <person name="Lomsadze A."/>
            <person name="Malik S.B."/>
            <person name="Marsh M.E."/>
            <person name="Mackinder L."/>
            <person name="Mock T."/>
            <person name="Mueller-Roeber B."/>
            <person name="Pagarete A."/>
            <person name="Parker M."/>
            <person name="Probert I."/>
            <person name="Quesneville H."/>
            <person name="Raines C."/>
            <person name="Rensing S.A."/>
            <person name="Riano-Pachon D.M."/>
            <person name="Richier S."/>
            <person name="Rokitta S."/>
            <person name="Shiraiwa Y."/>
            <person name="Soanes D.M."/>
            <person name="van der Giezen M."/>
            <person name="Wahlund T.M."/>
            <person name="Williams B."/>
            <person name="Wilson W."/>
            <person name="Wolfe G."/>
            <person name="Wurch L.L."/>
        </authorList>
    </citation>
    <scope>NUCLEOTIDE SEQUENCE</scope>
</reference>
<dbReference type="Proteomes" id="UP000013827">
    <property type="component" value="Unassembled WGS sequence"/>
</dbReference>
<dbReference type="SUPFAM" id="SSF48452">
    <property type="entry name" value="TPR-like"/>
    <property type="match status" value="1"/>
</dbReference>
<reference evidence="1" key="2">
    <citation type="submission" date="2024-10" db="UniProtKB">
        <authorList>
            <consortium name="EnsemblProtists"/>
        </authorList>
    </citation>
    <scope>IDENTIFICATION</scope>
</reference>